<protein>
    <submittedName>
        <fullName evidence="1">Uncharacterized protein</fullName>
    </submittedName>
</protein>
<reference evidence="1 2" key="1">
    <citation type="submission" date="2021-11" db="EMBL/GenBank/DDBJ databases">
        <title>Seasonal and diel survey of microbial diversity of the Tyrrhenian coast.</title>
        <authorList>
            <person name="Gattoni G."/>
            <person name="Corral P."/>
        </authorList>
    </citation>
    <scope>NUCLEOTIDE SEQUENCE [LARGE SCALE GENOMIC DNA]</scope>
    <source>
        <strain evidence="1 2">Mr9</strain>
    </source>
</reference>
<evidence type="ECO:0000313" key="2">
    <source>
        <dbReference type="Proteomes" id="UP001197770"/>
    </source>
</evidence>
<keyword evidence="2" id="KW-1185">Reference proteome</keyword>
<sequence>MENRITKINMEALKEVNCFFSKEQTLDKPLTTALVSFDTHLEKAKALRSIINAIKDLSFMELNDYDKVDIDVIYGLSKVASQMVTLEESEFLDALLDDRYNKGDFRDIHNLK</sequence>
<organism evidence="1 2">
    <name type="scientific">Leeuwenhoekiella parthenopeia</name>
    <dbReference type="NCBI Taxonomy" id="2890320"/>
    <lineage>
        <taxon>Bacteria</taxon>
        <taxon>Pseudomonadati</taxon>
        <taxon>Bacteroidota</taxon>
        <taxon>Flavobacteriia</taxon>
        <taxon>Flavobacteriales</taxon>
        <taxon>Flavobacteriaceae</taxon>
        <taxon>Leeuwenhoekiella</taxon>
    </lineage>
</organism>
<accession>A0ABS8GP48</accession>
<dbReference type="EMBL" id="JAJGMW010000003">
    <property type="protein sequence ID" value="MCC4211704.1"/>
    <property type="molecule type" value="Genomic_DNA"/>
</dbReference>
<evidence type="ECO:0000313" key="1">
    <source>
        <dbReference type="EMBL" id="MCC4211704.1"/>
    </source>
</evidence>
<gene>
    <name evidence="1" type="ORF">LLW17_03155</name>
</gene>
<name>A0ABS8GP48_9FLAO</name>
<proteinExistence type="predicted"/>
<dbReference type="RefSeq" id="WP_228228814.1">
    <property type="nucleotide sequence ID" value="NZ_JAJGMW010000003.1"/>
</dbReference>
<dbReference type="Proteomes" id="UP001197770">
    <property type="component" value="Unassembled WGS sequence"/>
</dbReference>
<comment type="caution">
    <text evidence="1">The sequence shown here is derived from an EMBL/GenBank/DDBJ whole genome shotgun (WGS) entry which is preliminary data.</text>
</comment>